<dbReference type="OrthoDB" id="6118108at2759"/>
<reference evidence="2" key="1">
    <citation type="submission" date="2023-01" db="EMBL/GenBank/DDBJ databases">
        <title>Genome assembly of the deep-sea coral Lophelia pertusa.</title>
        <authorList>
            <person name="Herrera S."/>
            <person name="Cordes E."/>
        </authorList>
    </citation>
    <scope>NUCLEOTIDE SEQUENCE</scope>
    <source>
        <strain evidence="2">USNM1676648</strain>
        <tissue evidence="2">Polyp</tissue>
    </source>
</reference>
<evidence type="ECO:0000313" key="3">
    <source>
        <dbReference type="Proteomes" id="UP001163046"/>
    </source>
</evidence>
<accession>A0A9X0CVS5</accession>
<organism evidence="2 3">
    <name type="scientific">Desmophyllum pertusum</name>
    <dbReference type="NCBI Taxonomy" id="174260"/>
    <lineage>
        <taxon>Eukaryota</taxon>
        <taxon>Metazoa</taxon>
        <taxon>Cnidaria</taxon>
        <taxon>Anthozoa</taxon>
        <taxon>Hexacorallia</taxon>
        <taxon>Scleractinia</taxon>
        <taxon>Caryophylliina</taxon>
        <taxon>Caryophylliidae</taxon>
        <taxon>Desmophyllum</taxon>
    </lineage>
</organism>
<dbReference type="EMBL" id="MU826826">
    <property type="protein sequence ID" value="KAJ7375194.1"/>
    <property type="molecule type" value="Genomic_DNA"/>
</dbReference>
<proteinExistence type="predicted"/>
<feature type="region of interest" description="Disordered" evidence="1">
    <location>
        <begin position="1"/>
        <end position="23"/>
    </location>
</feature>
<comment type="caution">
    <text evidence="2">The sequence shown here is derived from an EMBL/GenBank/DDBJ whole genome shotgun (WGS) entry which is preliminary data.</text>
</comment>
<dbReference type="AlphaFoldDB" id="A0A9X0CVS5"/>
<gene>
    <name evidence="2" type="ORF">OS493_001937</name>
</gene>
<feature type="region of interest" description="Disordered" evidence="1">
    <location>
        <begin position="43"/>
        <end position="62"/>
    </location>
</feature>
<sequence>MQTNDSGENYGPPSTGVFSQFSSQDVRNDTEFVRDQVFHEEDSCTTQAYSNTGGSPPTKAQWHNITLNNDKQSPTSDNSVCPDTYENMITRMGDIEKTLTAIKDTVTTASVHCHLLNVDVVTMFSPEMVDTLNKTVEQCGNCIKTMETLSAEDC</sequence>
<name>A0A9X0CVS5_9CNID</name>
<keyword evidence="3" id="KW-1185">Reference proteome</keyword>
<evidence type="ECO:0000313" key="2">
    <source>
        <dbReference type="EMBL" id="KAJ7375194.1"/>
    </source>
</evidence>
<feature type="compositionally biased region" description="Polar residues" evidence="1">
    <location>
        <begin position="44"/>
        <end position="55"/>
    </location>
</feature>
<protein>
    <submittedName>
        <fullName evidence="2">Uncharacterized protein</fullName>
    </submittedName>
</protein>
<evidence type="ECO:0000256" key="1">
    <source>
        <dbReference type="SAM" id="MobiDB-lite"/>
    </source>
</evidence>
<dbReference type="Proteomes" id="UP001163046">
    <property type="component" value="Unassembled WGS sequence"/>
</dbReference>